<organism evidence="9 10">
    <name type="scientific">Macleaya cordata</name>
    <name type="common">Five-seeded plume-poppy</name>
    <name type="synonym">Bocconia cordata</name>
    <dbReference type="NCBI Taxonomy" id="56857"/>
    <lineage>
        <taxon>Eukaryota</taxon>
        <taxon>Viridiplantae</taxon>
        <taxon>Streptophyta</taxon>
        <taxon>Embryophyta</taxon>
        <taxon>Tracheophyta</taxon>
        <taxon>Spermatophyta</taxon>
        <taxon>Magnoliopsida</taxon>
        <taxon>Ranunculales</taxon>
        <taxon>Papaveraceae</taxon>
        <taxon>Papaveroideae</taxon>
        <taxon>Macleaya</taxon>
    </lineage>
</organism>
<dbReference type="SMART" id="SM01332">
    <property type="entry name" value="Cyclin_C"/>
    <property type="match status" value="1"/>
</dbReference>
<evidence type="ECO:0000256" key="2">
    <source>
        <dbReference type="ARBA" id="ARBA00022618"/>
    </source>
</evidence>
<reference evidence="9 10" key="1">
    <citation type="journal article" date="2017" name="Mol. Plant">
        <title>The Genome of Medicinal Plant Macleaya cordata Provides New Insights into Benzylisoquinoline Alkaloids Metabolism.</title>
        <authorList>
            <person name="Liu X."/>
            <person name="Liu Y."/>
            <person name="Huang P."/>
            <person name="Ma Y."/>
            <person name="Qing Z."/>
            <person name="Tang Q."/>
            <person name="Cao H."/>
            <person name="Cheng P."/>
            <person name="Zheng Y."/>
            <person name="Yuan Z."/>
            <person name="Zhou Y."/>
            <person name="Liu J."/>
            <person name="Tang Z."/>
            <person name="Zhuo Y."/>
            <person name="Zhang Y."/>
            <person name="Yu L."/>
            <person name="Huang J."/>
            <person name="Yang P."/>
            <person name="Peng Q."/>
            <person name="Zhang J."/>
            <person name="Jiang W."/>
            <person name="Zhang Z."/>
            <person name="Lin K."/>
            <person name="Ro D.K."/>
            <person name="Chen X."/>
            <person name="Xiong X."/>
            <person name="Shang Y."/>
            <person name="Huang S."/>
            <person name="Zeng J."/>
        </authorList>
    </citation>
    <scope>NUCLEOTIDE SEQUENCE [LARGE SCALE GENOMIC DNA]</scope>
    <source>
        <strain evidence="9">BLH2017</strain>
        <strain evidence="10">cv. BLH2017</strain>
        <tissue evidence="9">Root</tissue>
    </source>
</reference>
<dbReference type="Proteomes" id="UP000195402">
    <property type="component" value="Unassembled WGS sequence"/>
</dbReference>
<dbReference type="CDD" id="cd20543">
    <property type="entry name" value="CYCLIN_AtCycD-like_rpt1"/>
    <property type="match status" value="1"/>
</dbReference>
<dbReference type="PANTHER" id="PTHR10177">
    <property type="entry name" value="CYCLINS"/>
    <property type="match status" value="1"/>
</dbReference>
<dbReference type="OrthoDB" id="5590282at2759"/>
<name>A0A200R986_MACCD</name>
<dbReference type="AlphaFoldDB" id="A0A200R986"/>
<dbReference type="SMART" id="SM00385">
    <property type="entry name" value="CYCLIN"/>
    <property type="match status" value="1"/>
</dbReference>
<evidence type="ECO:0000313" key="8">
    <source>
        <dbReference type="EMBL" id="OVA11277.1"/>
    </source>
</evidence>
<evidence type="ECO:0000256" key="3">
    <source>
        <dbReference type="ARBA" id="ARBA00023127"/>
    </source>
</evidence>
<keyword evidence="4" id="KW-0131">Cell cycle</keyword>
<dbReference type="Pfam" id="PF00134">
    <property type="entry name" value="Cyclin_N"/>
    <property type="match status" value="1"/>
</dbReference>
<evidence type="ECO:0000256" key="5">
    <source>
        <dbReference type="RuleBase" id="RU000383"/>
    </source>
</evidence>
<dbReference type="CDD" id="cd20544">
    <property type="entry name" value="CYCLIN_AtCycD-like_rpt2"/>
    <property type="match status" value="1"/>
</dbReference>
<evidence type="ECO:0000313" key="10">
    <source>
        <dbReference type="Proteomes" id="UP000195402"/>
    </source>
</evidence>
<dbReference type="FunFam" id="1.10.472.10:FF:000060">
    <property type="entry name" value="D6-type cyclin"/>
    <property type="match status" value="1"/>
</dbReference>
<dbReference type="InterPro" id="IPR048258">
    <property type="entry name" value="Cyclins_cyclin-box"/>
</dbReference>
<evidence type="ECO:0000256" key="4">
    <source>
        <dbReference type="ARBA" id="ARBA00023306"/>
    </source>
</evidence>
<dbReference type="STRING" id="56857.A0A200R986"/>
<dbReference type="SUPFAM" id="SSF47954">
    <property type="entry name" value="Cyclin-like"/>
    <property type="match status" value="2"/>
</dbReference>
<protein>
    <submittedName>
        <fullName evidence="9">Cyclin</fullName>
    </submittedName>
</protein>
<keyword evidence="10" id="KW-1185">Reference proteome</keyword>
<gene>
    <name evidence="8" type="ORF">BVC80_1583g29</name>
    <name evidence="9" type="ORF">BVC80_521g41</name>
</gene>
<feature type="domain" description="Cyclin C-terminal" evidence="7">
    <location>
        <begin position="197"/>
        <end position="313"/>
    </location>
</feature>
<dbReference type="OMA" id="KHTRYLI"/>
<dbReference type="EMBL" id="MVGT01000213">
    <property type="protein sequence ID" value="OVA19246.1"/>
    <property type="molecule type" value="Genomic_DNA"/>
</dbReference>
<sequence>MSLSCSDCFSDLLCGEDVGTCLDEDLSAYSPDLVTFPVDIEEYVSELVEEEGDQYYVQAAAGFDYDLANNKFDHHHDQHSEESVLDHASSARQDSVAWILKVCTFFRFHPLTAYLSVNYMDRFLSARRLPKANGWPLQLLSVACLSLAAKMEELRVPSLFDIQVVKSTSNKCYFESKAIRRMEFLVLSTLDWRLRSITPFHFIDFFANKVDSSSSRTFLKFLVSQATQIILATMRDLNLLNYPPSSMAAAAILCAANEIPNLSFINPGRSVQWCNGLSKGKIMSCYKLMQEVVHQRKPPKVLRPQLRVATTQSWVNSIDSSPSFSSSFSSLPFIKRRKLNNTLWVGDDDIWVGDDDMDNKH</sequence>
<dbReference type="InterPro" id="IPR036915">
    <property type="entry name" value="Cyclin-like_sf"/>
</dbReference>
<evidence type="ECO:0000256" key="1">
    <source>
        <dbReference type="ARBA" id="ARBA00009065"/>
    </source>
</evidence>
<accession>A0A200R986</accession>
<dbReference type="InterPro" id="IPR013763">
    <property type="entry name" value="Cyclin-like_dom"/>
</dbReference>
<dbReference type="InterPro" id="IPR039361">
    <property type="entry name" value="Cyclin"/>
</dbReference>
<comment type="caution">
    <text evidence="9">The sequence shown here is derived from an EMBL/GenBank/DDBJ whole genome shotgun (WGS) entry which is preliminary data.</text>
</comment>
<keyword evidence="2" id="KW-0132">Cell division</keyword>
<feature type="domain" description="Cyclin-like" evidence="6">
    <location>
        <begin position="97"/>
        <end position="188"/>
    </location>
</feature>
<dbReference type="InterPro" id="IPR004367">
    <property type="entry name" value="Cyclin_C-dom"/>
</dbReference>
<dbReference type="Gene3D" id="1.10.472.10">
    <property type="entry name" value="Cyclin-like"/>
    <property type="match status" value="2"/>
</dbReference>
<dbReference type="InterPro" id="IPR006671">
    <property type="entry name" value="Cyclin_N"/>
</dbReference>
<dbReference type="EMBL" id="MVGT01001715">
    <property type="protein sequence ID" value="OVA11277.1"/>
    <property type="molecule type" value="Genomic_DNA"/>
</dbReference>
<dbReference type="FunCoup" id="A0A200R986">
    <property type="interactions" value="576"/>
</dbReference>
<evidence type="ECO:0000313" key="9">
    <source>
        <dbReference type="EMBL" id="OVA19246.1"/>
    </source>
</evidence>
<proteinExistence type="inferred from homology"/>
<comment type="similarity">
    <text evidence="1">Belongs to the cyclin family. Cyclin D subfamily.</text>
</comment>
<keyword evidence="3 5" id="KW-0195">Cyclin</keyword>
<evidence type="ECO:0000259" key="6">
    <source>
        <dbReference type="SMART" id="SM00385"/>
    </source>
</evidence>
<dbReference type="GO" id="GO:0051301">
    <property type="term" value="P:cell division"/>
    <property type="evidence" value="ECO:0007669"/>
    <property type="project" value="UniProtKB-KW"/>
</dbReference>
<dbReference type="Pfam" id="PF02984">
    <property type="entry name" value="Cyclin_C"/>
    <property type="match status" value="1"/>
</dbReference>
<evidence type="ECO:0000259" key="7">
    <source>
        <dbReference type="SMART" id="SM01332"/>
    </source>
</evidence>
<dbReference type="PROSITE" id="PS00292">
    <property type="entry name" value="CYCLINS"/>
    <property type="match status" value="1"/>
</dbReference>